<proteinExistence type="predicted"/>
<sequence length="118" mass="13572">MTKKKMFDKPGKTTEKAQENIANKDASIQAMVWYKEEHWDTLMSLFNDAELLPQSYQAWLKRAEAKKQEVEAEGDQVIKVFIDPETFPAWCEENNLTMNSEARAQLAIEVAQAQSFSL</sequence>
<dbReference type="Proteomes" id="UP000000602">
    <property type="component" value="Chromosome"/>
</dbReference>
<organism evidence="2 3">
    <name type="scientific">Desulfotalea psychrophila (strain LSv54 / DSM 12343)</name>
    <dbReference type="NCBI Taxonomy" id="177439"/>
    <lineage>
        <taxon>Bacteria</taxon>
        <taxon>Pseudomonadati</taxon>
        <taxon>Thermodesulfobacteriota</taxon>
        <taxon>Desulfobulbia</taxon>
        <taxon>Desulfobulbales</taxon>
        <taxon>Desulfocapsaceae</taxon>
        <taxon>Desulfotalea</taxon>
    </lineage>
</organism>
<keyword evidence="3" id="KW-1185">Reference proteome</keyword>
<evidence type="ECO:0000313" key="3">
    <source>
        <dbReference type="Proteomes" id="UP000000602"/>
    </source>
</evidence>
<accession>Q6APT4</accession>
<dbReference type="eggNOG" id="ENOG5033I30">
    <property type="taxonomic scope" value="Bacteria"/>
</dbReference>
<name>Q6APT4_DESPS</name>
<dbReference type="KEGG" id="dps:DP0911"/>
<evidence type="ECO:0000313" key="2">
    <source>
        <dbReference type="EMBL" id="CAG35640.1"/>
    </source>
</evidence>
<dbReference type="EMBL" id="CR522870">
    <property type="protein sequence ID" value="CAG35640.1"/>
    <property type="molecule type" value="Genomic_DNA"/>
</dbReference>
<evidence type="ECO:0000256" key="1">
    <source>
        <dbReference type="SAM" id="MobiDB-lite"/>
    </source>
</evidence>
<dbReference type="HOGENOM" id="CLU_167438_0_0_7"/>
<feature type="compositionally biased region" description="Basic and acidic residues" evidence="1">
    <location>
        <begin position="1"/>
        <end position="18"/>
    </location>
</feature>
<protein>
    <submittedName>
        <fullName evidence="2">Uncharacterized protein</fullName>
    </submittedName>
</protein>
<feature type="region of interest" description="Disordered" evidence="1">
    <location>
        <begin position="1"/>
        <end position="20"/>
    </location>
</feature>
<reference evidence="3" key="1">
    <citation type="journal article" date="2004" name="Environ. Microbiol.">
        <title>The genome of Desulfotalea psychrophila, a sulfate-reducing bacterium from permanently cold Arctic sediments.</title>
        <authorList>
            <person name="Rabus R."/>
            <person name="Ruepp A."/>
            <person name="Frickey T."/>
            <person name="Rattei T."/>
            <person name="Fartmann B."/>
            <person name="Stark M."/>
            <person name="Bauer M."/>
            <person name="Zibat A."/>
            <person name="Lombardot T."/>
            <person name="Becker I."/>
            <person name="Amann J."/>
            <person name="Gellner K."/>
            <person name="Teeling H."/>
            <person name="Leuschner W.D."/>
            <person name="Gloeckner F.-O."/>
            <person name="Lupas A.N."/>
            <person name="Amann R."/>
            <person name="Klenk H.-P."/>
        </authorList>
    </citation>
    <scope>NUCLEOTIDE SEQUENCE [LARGE SCALE GENOMIC DNA]</scope>
    <source>
        <strain evidence="3">DSM 12343 / LSv54</strain>
    </source>
</reference>
<dbReference type="RefSeq" id="WP_011188154.1">
    <property type="nucleotide sequence ID" value="NC_006138.1"/>
</dbReference>
<gene>
    <name evidence="2" type="ordered locus">DP0911</name>
</gene>
<dbReference type="AlphaFoldDB" id="Q6APT4"/>